<dbReference type="GO" id="GO:0008641">
    <property type="term" value="F:ubiquitin-like modifier activating enzyme activity"/>
    <property type="evidence" value="ECO:0007669"/>
    <property type="project" value="InterPro"/>
</dbReference>
<dbReference type="EMBL" id="MSIE01000048">
    <property type="protein sequence ID" value="OLF14854.1"/>
    <property type="molecule type" value="Genomic_DNA"/>
</dbReference>
<feature type="region of interest" description="Disordered" evidence="1">
    <location>
        <begin position="1"/>
        <end position="21"/>
    </location>
</feature>
<sequence length="368" mass="38310">MNREPRPVPEQLPKRPRPVPDLRILRRGPAEVQIGLDPRLAAVVTGLPEPVAAVLQRLSGRDDVDALLASAGEHRSELHAALRALAARGLLEDGARRSAPVPSRLVGELATAAMRAAADGFRDDPPARRGLGVAVHGDGRLAVAVACLLAGAGVGWVHVVASGSVRPEDTGTGYLPEDVGRRRGAAARTALARVDAAVRSTAFRAGRGPDLVVLADSLVHEPARVSALNASGVPYLNVRMRDGIGIVGPLVVPGLTSCLLCADLRRCELDPHWPRIAVQLAGQTQLADLASTHATAALAVGQALDGLRWTRGGAPPPPSGGATLELDLTDAAVRRRVWPAHSACSCGAAERCSNVAANTNEELRQSST</sequence>
<protein>
    <recommendedName>
        <fullName evidence="4">THIF-type NAD/FAD binding fold domain-containing protein</fullName>
    </recommendedName>
</protein>
<dbReference type="AlphaFoldDB" id="A0A1Q8CKG7"/>
<reference evidence="2 3" key="1">
    <citation type="submission" date="2016-12" db="EMBL/GenBank/DDBJ databases">
        <title>The draft genome sequence of Actinophytocola sp. 11-183.</title>
        <authorList>
            <person name="Wang W."/>
            <person name="Yuan L."/>
        </authorList>
    </citation>
    <scope>NUCLEOTIDE SEQUENCE [LARGE SCALE GENOMIC DNA]</scope>
    <source>
        <strain evidence="2 3">11-183</strain>
    </source>
</reference>
<accession>A0A1Q8CKG7</accession>
<evidence type="ECO:0008006" key="4">
    <source>
        <dbReference type="Google" id="ProtNLM"/>
    </source>
</evidence>
<name>A0A1Q8CKG7_9PSEU</name>
<evidence type="ECO:0000256" key="1">
    <source>
        <dbReference type="SAM" id="MobiDB-lite"/>
    </source>
</evidence>
<evidence type="ECO:0000313" key="3">
    <source>
        <dbReference type="Proteomes" id="UP000185596"/>
    </source>
</evidence>
<keyword evidence="3" id="KW-1185">Reference proteome</keyword>
<organism evidence="2 3">
    <name type="scientific">Actinophytocola xanthii</name>
    <dbReference type="NCBI Taxonomy" id="1912961"/>
    <lineage>
        <taxon>Bacteria</taxon>
        <taxon>Bacillati</taxon>
        <taxon>Actinomycetota</taxon>
        <taxon>Actinomycetes</taxon>
        <taxon>Pseudonocardiales</taxon>
        <taxon>Pseudonocardiaceae</taxon>
    </lineage>
</organism>
<proteinExistence type="predicted"/>
<dbReference type="SUPFAM" id="SSF69572">
    <property type="entry name" value="Activating enzymes of the ubiquitin-like proteins"/>
    <property type="match status" value="1"/>
</dbReference>
<dbReference type="InterPro" id="IPR035985">
    <property type="entry name" value="Ubiquitin-activating_enz"/>
</dbReference>
<evidence type="ECO:0000313" key="2">
    <source>
        <dbReference type="EMBL" id="OLF14854.1"/>
    </source>
</evidence>
<dbReference type="Proteomes" id="UP000185596">
    <property type="component" value="Unassembled WGS sequence"/>
</dbReference>
<comment type="caution">
    <text evidence="2">The sequence shown here is derived from an EMBL/GenBank/DDBJ whole genome shotgun (WGS) entry which is preliminary data.</text>
</comment>
<dbReference type="Gene3D" id="3.40.50.720">
    <property type="entry name" value="NAD(P)-binding Rossmann-like Domain"/>
    <property type="match status" value="1"/>
</dbReference>
<gene>
    <name evidence="2" type="ORF">BU204_25220</name>
</gene>
<dbReference type="STRING" id="1912961.BU204_25220"/>